<dbReference type="AlphaFoldDB" id="A0A7R6PEQ4"/>
<evidence type="ECO:0000313" key="9">
    <source>
        <dbReference type="EMBL" id="BBB32359.1"/>
    </source>
</evidence>
<dbReference type="Pfam" id="PF00375">
    <property type="entry name" value="SDF"/>
    <property type="match status" value="1"/>
</dbReference>
<dbReference type="PROSITE" id="PS00714">
    <property type="entry name" value="NA_DICARBOXYL_SYMP_2"/>
    <property type="match status" value="1"/>
</dbReference>
<keyword evidence="4" id="KW-0769">Symport</keyword>
<dbReference type="GO" id="GO:1902475">
    <property type="term" value="P:L-alpha-amino acid transmembrane transport"/>
    <property type="evidence" value="ECO:0007669"/>
    <property type="project" value="UniProtKB-ARBA"/>
</dbReference>
<dbReference type="InterPro" id="IPR001991">
    <property type="entry name" value="Na-dicarboxylate_symporter"/>
</dbReference>
<feature type="transmembrane region" description="Helical" evidence="8">
    <location>
        <begin position="7"/>
        <end position="26"/>
    </location>
</feature>
<gene>
    <name evidence="9" type="ORF">TTHT_0793</name>
</gene>
<feature type="transmembrane region" description="Helical" evidence="8">
    <location>
        <begin position="352"/>
        <end position="370"/>
    </location>
</feature>
<keyword evidence="5 8" id="KW-1133">Transmembrane helix</keyword>
<feature type="transmembrane region" description="Helical" evidence="8">
    <location>
        <begin position="76"/>
        <end position="94"/>
    </location>
</feature>
<feature type="transmembrane region" description="Helical" evidence="8">
    <location>
        <begin position="325"/>
        <end position="346"/>
    </location>
</feature>
<sequence length="406" mass="44591">MKNKIPLHIQIVIGVILGSLAGFLFPQFLNFVKIFADLFLRLLKMLVIPLIFTSIVSGTISSRDASSVGKIGVKTFFYYIITSLLAILTGQFFVNVLKPGANANITPPQNLDIGHLASNFKYSDILLKIVPDNIVKAMAKGDVLPVIFFALLTGFFILKLKSKNRDFLTDFFESFYALMMKITEFVILLAPYGIFALLYKATATSGFAVFKTLLFYFLTVLAGLFVHFFITLPLLAYLITRKNPYDFMKKMLTPLLTAFSTSSSSATLPLTIQTIEKNVGVPNRVAGFVLPLGATINMDGTALYECVAVIYIAQCYGIHLTFSQQAIVVITSLLVSIGAAGIPMAGLVMMSIILKAVGLPIEGIGFIIAVDRFLDMFRTATNVFSDSTGTLIISYLEDKENCCKEL</sequence>
<keyword evidence="3 8" id="KW-0812">Transmembrane</keyword>
<dbReference type="Gene3D" id="1.10.3860.10">
    <property type="entry name" value="Sodium:dicarboxylate symporter"/>
    <property type="match status" value="1"/>
</dbReference>
<dbReference type="EMBL" id="AP017470">
    <property type="protein sequence ID" value="BBB32359.1"/>
    <property type="molecule type" value="Genomic_DNA"/>
</dbReference>
<dbReference type="PANTHER" id="PTHR11958:SF63">
    <property type="entry name" value="AMINO ACID TRANSPORTER"/>
    <property type="match status" value="1"/>
</dbReference>
<evidence type="ECO:0000256" key="7">
    <source>
        <dbReference type="ARBA" id="ARBA00023180"/>
    </source>
</evidence>
<accession>A0A7R6PEQ4</accession>
<evidence type="ECO:0000256" key="6">
    <source>
        <dbReference type="ARBA" id="ARBA00023136"/>
    </source>
</evidence>
<dbReference type="PRINTS" id="PR00173">
    <property type="entry name" value="EDTRNSPORT"/>
</dbReference>
<proteinExistence type="predicted"/>
<evidence type="ECO:0000256" key="8">
    <source>
        <dbReference type="SAM" id="Phobius"/>
    </source>
</evidence>
<evidence type="ECO:0000256" key="2">
    <source>
        <dbReference type="ARBA" id="ARBA00022448"/>
    </source>
</evidence>
<reference evidence="9 10" key="1">
    <citation type="journal article" date="2012" name="Extremophiles">
        <title>Thermotomaculum hydrothermale gen. nov., sp. nov., a novel heterotrophic thermophile within the phylum Acidobacteria from a deep-sea hydrothermal vent chimney in the Southern Okinawa Trough.</title>
        <authorList>
            <person name="Izumi H."/>
            <person name="Nunoura T."/>
            <person name="Miyazaki M."/>
            <person name="Mino S."/>
            <person name="Toki T."/>
            <person name="Takai K."/>
            <person name="Sako Y."/>
            <person name="Sawabe T."/>
            <person name="Nakagawa S."/>
        </authorList>
    </citation>
    <scope>NUCLEOTIDE SEQUENCE [LARGE SCALE GENOMIC DNA]</scope>
    <source>
        <strain evidence="9 10">AC55</strain>
    </source>
</reference>
<evidence type="ECO:0000256" key="5">
    <source>
        <dbReference type="ARBA" id="ARBA00022989"/>
    </source>
</evidence>
<comment type="subcellular location">
    <subcellularLocation>
        <location evidence="1">Membrane</location>
        <topology evidence="1">Multi-pass membrane protein</topology>
    </subcellularLocation>
</comment>
<evidence type="ECO:0000313" key="10">
    <source>
        <dbReference type="Proteomes" id="UP000595564"/>
    </source>
</evidence>
<dbReference type="InterPro" id="IPR036458">
    <property type="entry name" value="Na:dicarbo_symporter_sf"/>
</dbReference>
<keyword evidence="7" id="KW-0325">Glycoprotein</keyword>
<keyword evidence="10" id="KW-1185">Reference proteome</keyword>
<dbReference type="KEGG" id="thyd:TTHT_0793"/>
<evidence type="ECO:0000256" key="3">
    <source>
        <dbReference type="ARBA" id="ARBA00022692"/>
    </source>
</evidence>
<evidence type="ECO:0000256" key="1">
    <source>
        <dbReference type="ARBA" id="ARBA00004141"/>
    </source>
</evidence>
<dbReference type="SUPFAM" id="SSF118215">
    <property type="entry name" value="Proton glutamate symport protein"/>
    <property type="match status" value="1"/>
</dbReference>
<feature type="transmembrane region" description="Helical" evidence="8">
    <location>
        <begin position="38"/>
        <end position="56"/>
    </location>
</feature>
<feature type="transmembrane region" description="Helical" evidence="8">
    <location>
        <begin position="143"/>
        <end position="161"/>
    </location>
</feature>
<dbReference type="Proteomes" id="UP000595564">
    <property type="component" value="Chromosome"/>
</dbReference>
<dbReference type="GO" id="GO:0016020">
    <property type="term" value="C:membrane"/>
    <property type="evidence" value="ECO:0007669"/>
    <property type="project" value="UniProtKB-SubCell"/>
</dbReference>
<name>A0A7R6PEQ4_9BACT</name>
<dbReference type="GO" id="GO:0015293">
    <property type="term" value="F:symporter activity"/>
    <property type="evidence" value="ECO:0007669"/>
    <property type="project" value="UniProtKB-KW"/>
</dbReference>
<evidence type="ECO:0000256" key="4">
    <source>
        <dbReference type="ARBA" id="ARBA00022847"/>
    </source>
</evidence>
<organism evidence="9 10">
    <name type="scientific">Thermotomaculum hydrothermale</name>
    <dbReference type="NCBI Taxonomy" id="981385"/>
    <lineage>
        <taxon>Bacteria</taxon>
        <taxon>Pseudomonadati</taxon>
        <taxon>Acidobacteriota</taxon>
        <taxon>Holophagae</taxon>
        <taxon>Thermotomaculales</taxon>
        <taxon>Thermotomaculaceae</taxon>
        <taxon>Thermotomaculum</taxon>
    </lineage>
</organism>
<keyword evidence="6 8" id="KW-0472">Membrane</keyword>
<feature type="transmembrane region" description="Helical" evidence="8">
    <location>
        <begin position="182"/>
        <end position="201"/>
    </location>
</feature>
<dbReference type="PANTHER" id="PTHR11958">
    <property type="entry name" value="SODIUM/DICARBOXYLATE SYMPORTER-RELATED"/>
    <property type="match status" value="1"/>
</dbReference>
<dbReference type="RefSeq" id="WP_201328706.1">
    <property type="nucleotide sequence ID" value="NZ_AP017470.1"/>
</dbReference>
<keyword evidence="2" id="KW-0813">Transport</keyword>
<protein>
    <submittedName>
        <fullName evidence="9">Dicarboxylate/amino acid:cation (Na+ or H+) symporter, DAACS family</fullName>
    </submittedName>
</protein>
<dbReference type="InterPro" id="IPR018107">
    <property type="entry name" value="Na-dicarboxylate_symporter_CS"/>
</dbReference>
<feature type="transmembrane region" description="Helical" evidence="8">
    <location>
        <begin position="213"/>
        <end position="239"/>
    </location>
</feature>
<dbReference type="InterPro" id="IPR050746">
    <property type="entry name" value="DAACS"/>
</dbReference>